<evidence type="ECO:0000256" key="1">
    <source>
        <dbReference type="SAM" id="MobiDB-lite"/>
    </source>
</evidence>
<name>A0A2X0QR43_9PROT</name>
<evidence type="ECO:0000313" key="2">
    <source>
        <dbReference type="EMBL" id="SPS04473.1"/>
    </source>
</evidence>
<organism evidence="2">
    <name type="scientific">Candidatus Nitrotoga fabula</name>
    <dbReference type="NCBI Taxonomy" id="2182327"/>
    <lineage>
        <taxon>Bacteria</taxon>
        <taxon>Pseudomonadati</taxon>
        <taxon>Pseudomonadota</taxon>
        <taxon>Betaproteobacteria</taxon>
        <taxon>Nitrosomonadales</taxon>
        <taxon>Gallionellaceae</taxon>
        <taxon>Candidatus Nitrotoga</taxon>
    </lineage>
</organism>
<dbReference type="AlphaFoldDB" id="A0A2X0QR43"/>
<accession>A0A2X0QR43</accession>
<proteinExistence type="predicted"/>
<feature type="region of interest" description="Disordered" evidence="1">
    <location>
        <begin position="1"/>
        <end position="30"/>
    </location>
</feature>
<sequence>MATNRYKPVEAFVSSSRNRADRGKTRQSNPESKLWFKQRNRTVVDKPTREDIISPSAPSVHAQLTTLIFSHQQTHWR</sequence>
<dbReference type="EMBL" id="LS423452">
    <property type="protein sequence ID" value="SPS04473.1"/>
    <property type="molecule type" value="Genomic_DNA"/>
</dbReference>
<protein>
    <submittedName>
        <fullName evidence="2">Uncharacterized protein</fullName>
    </submittedName>
</protein>
<reference evidence="2" key="1">
    <citation type="submission" date="2018-05" db="EMBL/GenBank/DDBJ databases">
        <authorList>
            <person name="Lanie J.A."/>
            <person name="Ng W.-L."/>
            <person name="Kazmierczak K.M."/>
            <person name="Andrzejewski T.M."/>
            <person name="Davidsen T.M."/>
            <person name="Wayne K.J."/>
            <person name="Tettelin H."/>
            <person name="Glass J.I."/>
            <person name="Rusch D."/>
            <person name="Podicherti R."/>
            <person name="Tsui H.-C.T."/>
            <person name="Winkler M.E."/>
        </authorList>
    </citation>
    <scope>NUCLEOTIDE SEQUENCE</scope>
    <source>
        <strain evidence="2">KNB</strain>
    </source>
</reference>
<gene>
    <name evidence="2" type="ORF">NITFAB_0062</name>
</gene>